<feature type="transmembrane region" description="Helical" evidence="5">
    <location>
        <begin position="38"/>
        <end position="60"/>
    </location>
</feature>
<protein>
    <recommendedName>
        <fullName evidence="6">Sodium/calcium exchanger membrane region domain-containing protein</fullName>
    </recommendedName>
</protein>
<feature type="transmembrane region" description="Helical" evidence="5">
    <location>
        <begin position="170"/>
        <end position="191"/>
    </location>
</feature>
<dbReference type="Proteomes" id="UP000178880">
    <property type="component" value="Unassembled WGS sequence"/>
</dbReference>
<dbReference type="InterPro" id="IPR044880">
    <property type="entry name" value="NCX_ion-bd_dom_sf"/>
</dbReference>
<keyword evidence="2 5" id="KW-0812">Transmembrane</keyword>
<evidence type="ECO:0000313" key="8">
    <source>
        <dbReference type="Proteomes" id="UP000178880"/>
    </source>
</evidence>
<organism evidence="7 8">
    <name type="scientific">Candidatus Liptonbacteria bacterium RIFCSPLOWO2_01_FULL_52_25</name>
    <dbReference type="NCBI Taxonomy" id="1798650"/>
    <lineage>
        <taxon>Bacteria</taxon>
        <taxon>Candidatus Liptoniibacteriota</taxon>
    </lineage>
</organism>
<dbReference type="InterPro" id="IPR004481">
    <property type="entry name" value="K/Na/Ca-exchanger"/>
</dbReference>
<keyword evidence="4 5" id="KW-0472">Membrane</keyword>
<dbReference type="PANTHER" id="PTHR10846:SF8">
    <property type="entry name" value="INNER MEMBRANE PROTEIN YRBG"/>
    <property type="match status" value="1"/>
</dbReference>
<dbReference type="Pfam" id="PF01699">
    <property type="entry name" value="Na_Ca_ex"/>
    <property type="match status" value="2"/>
</dbReference>
<proteinExistence type="predicted"/>
<feature type="domain" description="Sodium/calcium exchanger membrane region" evidence="6">
    <location>
        <begin position="175"/>
        <end position="315"/>
    </location>
</feature>
<evidence type="ECO:0000256" key="1">
    <source>
        <dbReference type="ARBA" id="ARBA00004141"/>
    </source>
</evidence>
<dbReference type="Gene3D" id="1.20.1420.30">
    <property type="entry name" value="NCX, central ion-binding region"/>
    <property type="match status" value="2"/>
</dbReference>
<gene>
    <name evidence="7" type="ORF">A2945_05340</name>
</gene>
<feature type="transmembrane region" description="Helical" evidence="5">
    <location>
        <begin position="6"/>
        <end position="26"/>
    </location>
</feature>
<dbReference type="EMBL" id="MHLA01000021">
    <property type="protein sequence ID" value="OGY99111.1"/>
    <property type="molecule type" value="Genomic_DNA"/>
</dbReference>
<dbReference type="AlphaFoldDB" id="A0A1G2CD53"/>
<evidence type="ECO:0000256" key="5">
    <source>
        <dbReference type="SAM" id="Phobius"/>
    </source>
</evidence>
<feature type="transmembrane region" description="Helical" evidence="5">
    <location>
        <begin position="300"/>
        <end position="318"/>
    </location>
</feature>
<feature type="transmembrane region" description="Helical" evidence="5">
    <location>
        <begin position="197"/>
        <end position="216"/>
    </location>
</feature>
<dbReference type="GO" id="GO:0008273">
    <property type="term" value="F:calcium, potassium:sodium antiporter activity"/>
    <property type="evidence" value="ECO:0007669"/>
    <property type="project" value="TreeGrafter"/>
</dbReference>
<feature type="transmembrane region" description="Helical" evidence="5">
    <location>
        <begin position="270"/>
        <end position="288"/>
    </location>
</feature>
<evidence type="ECO:0000256" key="4">
    <source>
        <dbReference type="ARBA" id="ARBA00023136"/>
    </source>
</evidence>
<accession>A0A1G2CD53</accession>
<keyword evidence="3 5" id="KW-1133">Transmembrane helix</keyword>
<feature type="transmembrane region" description="Helical" evidence="5">
    <location>
        <begin position="72"/>
        <end position="94"/>
    </location>
</feature>
<feature type="domain" description="Sodium/calcium exchanger membrane region" evidence="6">
    <location>
        <begin position="7"/>
        <end position="145"/>
    </location>
</feature>
<feature type="transmembrane region" description="Helical" evidence="5">
    <location>
        <begin position="237"/>
        <end position="258"/>
    </location>
</feature>
<dbReference type="STRING" id="1798650.A2945_05340"/>
<dbReference type="PANTHER" id="PTHR10846">
    <property type="entry name" value="SODIUM/POTASSIUM/CALCIUM EXCHANGER"/>
    <property type="match status" value="1"/>
</dbReference>
<evidence type="ECO:0000259" key="6">
    <source>
        <dbReference type="Pfam" id="PF01699"/>
    </source>
</evidence>
<sequence>MEFSGHVLLFLFSAGVVWFFAGLLIESTDHLARHFHKNGFIVAFFVLGFITSISEISVAVNATIKGVPEISAGNLVGASFVILLFIIPFLAAIGNKIELRHTLSRQNLRLALVTILLPVLFVVDEDLTRIEGVLMLIIYIALLVAIRGQKETISNLKNIKEDLLPKGHPIVRDAAMVVLAGVFIFIAGHFFVEQSVYFASALGVPNSLIGLVLLSLGTNVPEITIAIRSIIKAHKDIAFGDYVGSAVTNTPIFALLPIVNGTFRVESSEFIATAWLMSLGLIAFYIFARSERSISRREGFLLLVFYALFLIVQVWNVFRFAAN</sequence>
<dbReference type="InterPro" id="IPR004837">
    <property type="entry name" value="NaCa_Exmemb"/>
</dbReference>
<reference evidence="7 8" key="1">
    <citation type="journal article" date="2016" name="Nat. Commun.">
        <title>Thousands of microbial genomes shed light on interconnected biogeochemical processes in an aquifer system.</title>
        <authorList>
            <person name="Anantharaman K."/>
            <person name="Brown C.T."/>
            <person name="Hug L.A."/>
            <person name="Sharon I."/>
            <person name="Castelle C.J."/>
            <person name="Probst A.J."/>
            <person name="Thomas B.C."/>
            <person name="Singh A."/>
            <person name="Wilkins M.J."/>
            <person name="Karaoz U."/>
            <person name="Brodie E.L."/>
            <person name="Williams K.H."/>
            <person name="Hubbard S.S."/>
            <person name="Banfield J.F."/>
        </authorList>
    </citation>
    <scope>NUCLEOTIDE SEQUENCE [LARGE SCALE GENOMIC DNA]</scope>
</reference>
<dbReference type="GO" id="GO:0005262">
    <property type="term" value="F:calcium channel activity"/>
    <property type="evidence" value="ECO:0007669"/>
    <property type="project" value="TreeGrafter"/>
</dbReference>
<evidence type="ECO:0000256" key="3">
    <source>
        <dbReference type="ARBA" id="ARBA00022989"/>
    </source>
</evidence>
<comment type="subcellular location">
    <subcellularLocation>
        <location evidence="1">Membrane</location>
        <topology evidence="1">Multi-pass membrane protein</topology>
    </subcellularLocation>
</comment>
<feature type="transmembrane region" description="Helical" evidence="5">
    <location>
        <begin position="106"/>
        <end position="123"/>
    </location>
</feature>
<dbReference type="GO" id="GO:0005886">
    <property type="term" value="C:plasma membrane"/>
    <property type="evidence" value="ECO:0007669"/>
    <property type="project" value="TreeGrafter"/>
</dbReference>
<name>A0A1G2CD53_9BACT</name>
<evidence type="ECO:0000313" key="7">
    <source>
        <dbReference type="EMBL" id="OGY99111.1"/>
    </source>
</evidence>
<dbReference type="GO" id="GO:0006874">
    <property type="term" value="P:intracellular calcium ion homeostasis"/>
    <property type="evidence" value="ECO:0007669"/>
    <property type="project" value="TreeGrafter"/>
</dbReference>
<evidence type="ECO:0000256" key="2">
    <source>
        <dbReference type="ARBA" id="ARBA00022692"/>
    </source>
</evidence>
<comment type="caution">
    <text evidence="7">The sequence shown here is derived from an EMBL/GenBank/DDBJ whole genome shotgun (WGS) entry which is preliminary data.</text>
</comment>
<feature type="transmembrane region" description="Helical" evidence="5">
    <location>
        <begin position="129"/>
        <end position="149"/>
    </location>
</feature>